<dbReference type="Gene3D" id="1.50.10.20">
    <property type="match status" value="1"/>
</dbReference>
<evidence type="ECO:0000256" key="12">
    <source>
        <dbReference type="PIRNR" id="PIRNR016302"/>
    </source>
</evidence>
<dbReference type="STRING" id="683960.A0A1E3P7X2"/>
<evidence type="ECO:0000256" key="4">
    <source>
        <dbReference type="ARBA" id="ARBA00012350"/>
    </source>
</evidence>
<evidence type="ECO:0000256" key="10">
    <source>
        <dbReference type="ARBA" id="ARBA00023316"/>
    </source>
</evidence>
<dbReference type="GO" id="GO:0007124">
    <property type="term" value="P:pseudohyphal growth"/>
    <property type="evidence" value="ECO:0007669"/>
    <property type="project" value="EnsemblFungi"/>
</dbReference>
<evidence type="ECO:0000256" key="1">
    <source>
        <dbReference type="ARBA" id="ARBA00001452"/>
    </source>
</evidence>
<keyword evidence="8" id="KW-0325">Glycoprotein</keyword>
<dbReference type="PANTHER" id="PTHR12145">
    <property type="entry name" value="MANNAN ENDO-1,6-ALPHA-MANNOSIDASE DCW1"/>
    <property type="match status" value="1"/>
</dbReference>
<name>A0A1E3P7X2_WICAA</name>
<proteinExistence type="inferred from homology"/>
<evidence type="ECO:0000256" key="2">
    <source>
        <dbReference type="ARBA" id="ARBA00004308"/>
    </source>
</evidence>
<organism evidence="15 16">
    <name type="scientific">Wickerhamomyces anomalus (strain ATCC 58044 / CBS 1984 / NCYC 433 / NRRL Y-366-8)</name>
    <name type="common">Yeast</name>
    <name type="synonym">Hansenula anomala</name>
    <dbReference type="NCBI Taxonomy" id="683960"/>
    <lineage>
        <taxon>Eukaryota</taxon>
        <taxon>Fungi</taxon>
        <taxon>Dikarya</taxon>
        <taxon>Ascomycota</taxon>
        <taxon>Saccharomycotina</taxon>
        <taxon>Saccharomycetes</taxon>
        <taxon>Phaffomycetales</taxon>
        <taxon>Wickerhamomycetaceae</taxon>
        <taxon>Wickerhamomyces</taxon>
    </lineage>
</organism>
<keyword evidence="16" id="KW-1185">Reference proteome</keyword>
<dbReference type="PIRSF" id="PIRSF016302">
    <property type="entry name" value="Man_a_manosd"/>
    <property type="match status" value="1"/>
</dbReference>
<keyword evidence="9 12" id="KW-0326">Glycosidase</keyword>
<evidence type="ECO:0000256" key="5">
    <source>
        <dbReference type="ARBA" id="ARBA00022729"/>
    </source>
</evidence>
<comment type="function">
    <text evidence="11">Required for normal synthesis of the cell wall.</text>
</comment>
<evidence type="ECO:0000256" key="7">
    <source>
        <dbReference type="ARBA" id="ARBA00023136"/>
    </source>
</evidence>
<evidence type="ECO:0000256" key="3">
    <source>
        <dbReference type="ARBA" id="ARBA00009699"/>
    </source>
</evidence>
<dbReference type="GO" id="GO:0012505">
    <property type="term" value="C:endomembrane system"/>
    <property type="evidence" value="ECO:0007669"/>
    <property type="project" value="UniProtKB-SubCell"/>
</dbReference>
<dbReference type="FunFam" id="1.50.10.20:FF:000006">
    <property type="entry name" value="Mannan endo-1,6-alpha-mannosidase"/>
    <property type="match status" value="1"/>
</dbReference>
<comment type="catalytic activity">
    <reaction evidence="1 12">
        <text>Random hydrolysis of (1-&gt;6)-alpha-D-mannosidic linkages in unbranched (1-&gt;6)-mannans.</text>
        <dbReference type="EC" id="3.2.1.101"/>
    </reaction>
</comment>
<keyword evidence="10" id="KW-0961">Cell wall biogenesis/degradation</keyword>
<dbReference type="InterPro" id="IPR005198">
    <property type="entry name" value="Glyco_hydro_76"/>
</dbReference>
<comment type="similarity">
    <text evidence="3 12">Belongs to the glycosyl hydrolase 76 family.</text>
</comment>
<dbReference type="GO" id="GO:0009272">
    <property type="term" value="P:fungal-type cell wall biogenesis"/>
    <property type="evidence" value="ECO:0007669"/>
    <property type="project" value="EnsemblFungi"/>
</dbReference>
<dbReference type="SUPFAM" id="SSF48208">
    <property type="entry name" value="Six-hairpin glycosidases"/>
    <property type="match status" value="1"/>
</dbReference>
<evidence type="ECO:0000256" key="13">
    <source>
        <dbReference type="SAM" id="Phobius"/>
    </source>
</evidence>
<dbReference type="GO" id="GO:0008496">
    <property type="term" value="F:mannan endo-1,6-alpha-mannosidase activity"/>
    <property type="evidence" value="ECO:0007669"/>
    <property type="project" value="UniProtKB-UniRule"/>
</dbReference>
<keyword evidence="13" id="KW-0812">Transmembrane</keyword>
<dbReference type="PANTHER" id="PTHR12145:SF21">
    <property type="entry name" value="MANNAN ENDO-1,6-ALPHA-MANNOSIDASE DFG5"/>
    <property type="match status" value="1"/>
</dbReference>
<reference evidence="15 16" key="1">
    <citation type="journal article" date="2016" name="Proc. Natl. Acad. Sci. U.S.A.">
        <title>Comparative genomics of biotechnologically important yeasts.</title>
        <authorList>
            <person name="Riley R."/>
            <person name="Haridas S."/>
            <person name="Wolfe K.H."/>
            <person name="Lopes M.R."/>
            <person name="Hittinger C.T."/>
            <person name="Goeker M."/>
            <person name="Salamov A.A."/>
            <person name="Wisecaver J.H."/>
            <person name="Long T.M."/>
            <person name="Calvey C.H."/>
            <person name="Aerts A.L."/>
            <person name="Barry K.W."/>
            <person name="Choi C."/>
            <person name="Clum A."/>
            <person name="Coughlan A.Y."/>
            <person name="Deshpande S."/>
            <person name="Douglass A.P."/>
            <person name="Hanson S.J."/>
            <person name="Klenk H.-P."/>
            <person name="LaButti K.M."/>
            <person name="Lapidus A."/>
            <person name="Lindquist E.A."/>
            <person name="Lipzen A.M."/>
            <person name="Meier-Kolthoff J.P."/>
            <person name="Ohm R.A."/>
            <person name="Otillar R.P."/>
            <person name="Pangilinan J.L."/>
            <person name="Peng Y."/>
            <person name="Rokas A."/>
            <person name="Rosa C.A."/>
            <person name="Scheuner C."/>
            <person name="Sibirny A.A."/>
            <person name="Slot J.C."/>
            <person name="Stielow J.B."/>
            <person name="Sun H."/>
            <person name="Kurtzman C.P."/>
            <person name="Blackwell M."/>
            <person name="Grigoriev I.V."/>
            <person name="Jeffries T.W."/>
        </authorList>
    </citation>
    <scope>NUCLEOTIDE SEQUENCE [LARGE SCALE GENOMIC DNA]</scope>
    <source>
        <strain evidence="16">ATCC 58044 / CBS 1984 / NCYC 433 / NRRL Y-366-8</strain>
    </source>
</reference>
<evidence type="ECO:0000256" key="11">
    <source>
        <dbReference type="ARBA" id="ARBA00054068"/>
    </source>
</evidence>
<evidence type="ECO:0000313" key="15">
    <source>
        <dbReference type="EMBL" id="ODQ61503.1"/>
    </source>
</evidence>
<evidence type="ECO:0000256" key="8">
    <source>
        <dbReference type="ARBA" id="ARBA00023180"/>
    </source>
</evidence>
<dbReference type="InterPro" id="IPR008928">
    <property type="entry name" value="6-hairpin_glycosidase_sf"/>
</dbReference>
<dbReference type="GO" id="GO:0071555">
    <property type="term" value="P:cell wall organization"/>
    <property type="evidence" value="ECO:0007669"/>
    <property type="project" value="UniProtKB-KW"/>
</dbReference>
<dbReference type="GO" id="GO:0016052">
    <property type="term" value="P:carbohydrate catabolic process"/>
    <property type="evidence" value="ECO:0007669"/>
    <property type="project" value="InterPro"/>
</dbReference>
<dbReference type="InterPro" id="IPR014480">
    <property type="entry name" value="Mannan-1_6-alpha_mannosidase"/>
</dbReference>
<dbReference type="AlphaFoldDB" id="A0A1E3P7X2"/>
<sequence length="455" mass="50374">MILSSKLTFIALSTIIQAVYAVDLQISDKDSICSAASLVADGMMNYYSGSQYGGTVGMFQPPYYWWQAGHAFGGLLDHWYYCQNTTYENVLYSSLIAQTGTNYDYIPKNQSTTEGNDDQGFWGLFVMAAAERNFTEPHGDDKKVPSWLTMSQAVYNTMWKRWDRENCGGGLRWQIFTWNSGYNHKNTVSTACLFHMAGRLARFTGNDSYAEVADEVYQWLIDAHFLEEADAARVYDGADIADNCSNVVKLEWTYNYGLLLGGAAYLYNATQEDIWMHRVQNLVEGSKVFFNNSIMYERACQGGGTCNTDQRSFRAVFSRALGLTSLLVPSLYDDIRPLLEKSASAAAKSCSGGTDGITCGQDWTVNGWDNKYGLGEQMAALEVMLSLLPGTMPAPLDHNDSGVNTTGDYNAGLDSNTNQLDHEPLNIQTKDKAGAAIITAVVLFIIILGAIWMII</sequence>
<dbReference type="GeneID" id="30201914"/>
<evidence type="ECO:0000256" key="6">
    <source>
        <dbReference type="ARBA" id="ARBA00022801"/>
    </source>
</evidence>
<feature type="chain" id="PRO_5009133722" description="Mannan endo-1,6-alpha-mannosidase" evidence="14">
    <location>
        <begin position="22"/>
        <end position="455"/>
    </location>
</feature>
<keyword evidence="13" id="KW-1133">Transmembrane helix</keyword>
<dbReference type="GO" id="GO:0007117">
    <property type="term" value="P:budding cell bud growth"/>
    <property type="evidence" value="ECO:0007669"/>
    <property type="project" value="EnsemblFungi"/>
</dbReference>
<evidence type="ECO:0000313" key="16">
    <source>
        <dbReference type="Proteomes" id="UP000094112"/>
    </source>
</evidence>
<evidence type="ECO:0000256" key="14">
    <source>
        <dbReference type="SAM" id="SignalP"/>
    </source>
</evidence>
<feature type="signal peptide" evidence="14">
    <location>
        <begin position="1"/>
        <end position="21"/>
    </location>
</feature>
<comment type="subcellular location">
    <subcellularLocation>
        <location evidence="2">Endomembrane system</location>
    </subcellularLocation>
</comment>
<gene>
    <name evidence="15" type="ORF">WICANDRAFT_78127</name>
</gene>
<feature type="transmembrane region" description="Helical" evidence="13">
    <location>
        <begin position="433"/>
        <end position="454"/>
    </location>
</feature>
<keyword evidence="7 13" id="KW-0472">Membrane</keyword>
<keyword evidence="5 14" id="KW-0732">Signal</keyword>
<dbReference type="OrthoDB" id="4187847at2759"/>
<protein>
    <recommendedName>
        <fullName evidence="4 12">Mannan endo-1,6-alpha-mannosidase</fullName>
        <ecNumber evidence="4 12">3.2.1.101</ecNumber>
    </recommendedName>
</protein>
<dbReference type="Proteomes" id="UP000094112">
    <property type="component" value="Unassembled WGS sequence"/>
</dbReference>
<dbReference type="RefSeq" id="XP_019040710.1">
    <property type="nucleotide sequence ID" value="XM_019184668.1"/>
</dbReference>
<dbReference type="EC" id="3.2.1.101" evidence="4 12"/>
<accession>A0A1E3P7X2</accession>
<dbReference type="Pfam" id="PF03663">
    <property type="entry name" value="Glyco_hydro_76"/>
    <property type="match status" value="1"/>
</dbReference>
<dbReference type="EMBL" id="KV454209">
    <property type="protein sequence ID" value="ODQ61503.1"/>
    <property type="molecule type" value="Genomic_DNA"/>
</dbReference>
<keyword evidence="6 12" id="KW-0378">Hydrolase</keyword>
<evidence type="ECO:0000256" key="9">
    <source>
        <dbReference type="ARBA" id="ARBA00023295"/>
    </source>
</evidence>